<reference evidence="7 8" key="1">
    <citation type="journal article" date="2022" name="Nat. Ecol. Evol.">
        <title>A masculinizing supergene underlies an exaggerated male reproductive morph in a spider.</title>
        <authorList>
            <person name="Hendrickx F."/>
            <person name="De Corte Z."/>
            <person name="Sonet G."/>
            <person name="Van Belleghem S.M."/>
            <person name="Kostlbacher S."/>
            <person name="Vangestel C."/>
        </authorList>
    </citation>
    <scope>NUCLEOTIDE SEQUENCE [LARGE SCALE GENOMIC DNA]</scope>
    <source>
        <strain evidence="7">W744_W776</strain>
    </source>
</reference>
<comment type="caution">
    <text evidence="7">The sequence shown here is derived from an EMBL/GenBank/DDBJ whole genome shotgun (WGS) entry which is preliminary data.</text>
</comment>
<gene>
    <name evidence="7" type="ORF">JTE90_027263</name>
</gene>
<feature type="transmembrane region" description="Helical" evidence="6">
    <location>
        <begin position="56"/>
        <end position="77"/>
    </location>
</feature>
<evidence type="ECO:0000256" key="3">
    <source>
        <dbReference type="ARBA" id="ARBA00022792"/>
    </source>
</evidence>
<keyword evidence="4" id="KW-0496">Mitochondrion</keyword>
<dbReference type="AlphaFoldDB" id="A0AAV6W0N1"/>
<dbReference type="PANTHER" id="PTHR10510">
    <property type="entry name" value="CYTOCHROME C OXIDASE POLYPEPTIDE 7A"/>
    <property type="match status" value="1"/>
</dbReference>
<comment type="similarity">
    <text evidence="2">Belongs to the cytochrome c oxidase VIIa family.</text>
</comment>
<evidence type="ECO:0000313" key="8">
    <source>
        <dbReference type="Proteomes" id="UP000827092"/>
    </source>
</evidence>
<sequence length="87" mass="10191">MNFRALKSCSRLFGQRTFTTSKKSFRTMEEFKELQRQFQVDDGVPIYLKRGARDRIYFTFVLFMLAGGLANAGRIIYTKVFPPKPQQ</sequence>
<dbReference type="Proteomes" id="UP000827092">
    <property type="component" value="Unassembled WGS sequence"/>
</dbReference>
<dbReference type="Pfam" id="PF02238">
    <property type="entry name" value="COX7a"/>
    <property type="match status" value="1"/>
</dbReference>
<dbReference type="GO" id="GO:0002082">
    <property type="term" value="P:regulation of oxidative phosphorylation"/>
    <property type="evidence" value="ECO:0007669"/>
    <property type="project" value="TreeGrafter"/>
</dbReference>
<dbReference type="EMBL" id="JAFNEN010000002">
    <property type="protein sequence ID" value="KAG8201778.1"/>
    <property type="molecule type" value="Genomic_DNA"/>
</dbReference>
<dbReference type="GO" id="GO:0006123">
    <property type="term" value="P:mitochondrial electron transport, cytochrome c to oxygen"/>
    <property type="evidence" value="ECO:0007669"/>
    <property type="project" value="InterPro"/>
</dbReference>
<keyword evidence="6" id="KW-0812">Transmembrane</keyword>
<dbReference type="InterPro" id="IPR036539">
    <property type="entry name" value="Cyt_c_oxidase_su7a_sf"/>
</dbReference>
<proteinExistence type="inferred from homology"/>
<evidence type="ECO:0000256" key="6">
    <source>
        <dbReference type="SAM" id="Phobius"/>
    </source>
</evidence>
<evidence type="ECO:0000256" key="5">
    <source>
        <dbReference type="ARBA" id="ARBA00023136"/>
    </source>
</evidence>
<keyword evidence="6" id="KW-1133">Transmembrane helix</keyword>
<dbReference type="InterPro" id="IPR003177">
    <property type="entry name" value="Cytc_oxidase_su7a_met"/>
</dbReference>
<dbReference type="InterPro" id="IPR039297">
    <property type="entry name" value="COX7a"/>
</dbReference>
<comment type="subcellular location">
    <subcellularLocation>
        <location evidence="1">Mitochondrion inner membrane</location>
    </subcellularLocation>
</comment>
<name>A0AAV6W0N1_9ARAC</name>
<organism evidence="7 8">
    <name type="scientific">Oedothorax gibbosus</name>
    <dbReference type="NCBI Taxonomy" id="931172"/>
    <lineage>
        <taxon>Eukaryota</taxon>
        <taxon>Metazoa</taxon>
        <taxon>Ecdysozoa</taxon>
        <taxon>Arthropoda</taxon>
        <taxon>Chelicerata</taxon>
        <taxon>Arachnida</taxon>
        <taxon>Araneae</taxon>
        <taxon>Araneomorphae</taxon>
        <taxon>Entelegynae</taxon>
        <taxon>Araneoidea</taxon>
        <taxon>Linyphiidae</taxon>
        <taxon>Erigoninae</taxon>
        <taxon>Oedothorax</taxon>
    </lineage>
</organism>
<evidence type="ECO:0000313" key="7">
    <source>
        <dbReference type="EMBL" id="KAG8201778.1"/>
    </source>
</evidence>
<keyword evidence="8" id="KW-1185">Reference proteome</keyword>
<dbReference type="Gene3D" id="4.10.91.10">
    <property type="entry name" value="Cytochrome c oxidase, subunit VIIa"/>
    <property type="match status" value="1"/>
</dbReference>
<dbReference type="GO" id="GO:0097250">
    <property type="term" value="P:mitochondrial respirasome assembly"/>
    <property type="evidence" value="ECO:0007669"/>
    <property type="project" value="TreeGrafter"/>
</dbReference>
<dbReference type="GO" id="GO:0045277">
    <property type="term" value="C:respiratory chain complex IV"/>
    <property type="evidence" value="ECO:0007669"/>
    <property type="project" value="InterPro"/>
</dbReference>
<keyword evidence="5 6" id="KW-0472">Membrane</keyword>
<evidence type="ECO:0000256" key="2">
    <source>
        <dbReference type="ARBA" id="ARBA00009331"/>
    </source>
</evidence>
<keyword evidence="3" id="KW-0999">Mitochondrion inner membrane</keyword>
<accession>A0AAV6W0N1</accession>
<dbReference type="SUPFAM" id="SSF81419">
    <property type="entry name" value="Mitochondrial cytochrome c oxidase subunit VIIa"/>
    <property type="match status" value="1"/>
</dbReference>
<protein>
    <submittedName>
        <fullName evidence="7">Uncharacterized protein</fullName>
    </submittedName>
</protein>
<dbReference type="PANTHER" id="PTHR10510:SF11">
    <property type="entry name" value="CYTOCHROME C OXIDASE SUBUNIT 7A, MITOCHONDRIAL"/>
    <property type="match status" value="1"/>
</dbReference>
<evidence type="ECO:0000256" key="1">
    <source>
        <dbReference type="ARBA" id="ARBA00004273"/>
    </source>
</evidence>
<evidence type="ECO:0000256" key="4">
    <source>
        <dbReference type="ARBA" id="ARBA00023128"/>
    </source>
</evidence>
<dbReference type="GO" id="GO:0005743">
    <property type="term" value="C:mitochondrial inner membrane"/>
    <property type="evidence" value="ECO:0007669"/>
    <property type="project" value="UniProtKB-SubCell"/>
</dbReference>